<dbReference type="AlphaFoldDB" id="A0AAU9U816"/>
<feature type="region of interest" description="Disordered" evidence="1">
    <location>
        <begin position="1"/>
        <end position="24"/>
    </location>
</feature>
<dbReference type="InterPro" id="IPR005162">
    <property type="entry name" value="Retrotrans_gag_dom"/>
</dbReference>
<sequence>MLNKVNMIGKSSNPSTSSEPTASLQTTSEFSHLSGLQKIKFNGKTCVHEFLQRVREYSSVRNIPSSKILTFATELFTGDALHWYRSIGSSVNSWDELVTLLKEDFSHFDHDYRLMSEIRNRTQGDSENITIYLAKMSELFSRLTKTISEQEKLDILLHNIRPCYSGVLASNSSSITTIDNLRTLCRNFEKIKCLTSQFKEPPRISSVTLAPDLAYSKSSDYNFNKANYYLNNKYNNNSKNYNYNKFNYKNQGNNSSFNIKHKEVPAVSAGLQNKTHLWMQFSKPIS</sequence>
<dbReference type="PANTHER" id="PTHR33223:SF6">
    <property type="entry name" value="CCHC-TYPE DOMAIN-CONTAINING PROTEIN"/>
    <property type="match status" value="1"/>
</dbReference>
<feature type="compositionally biased region" description="Polar residues" evidence="1">
    <location>
        <begin position="9"/>
        <end position="24"/>
    </location>
</feature>
<protein>
    <recommendedName>
        <fullName evidence="2">Retrotransposon gag domain-containing protein</fullName>
    </recommendedName>
</protein>
<name>A0AAU9U816_EUPED</name>
<comment type="caution">
    <text evidence="3">The sequence shown here is derived from an EMBL/GenBank/DDBJ whole genome shotgun (WGS) entry which is preliminary data.</text>
</comment>
<gene>
    <name evidence="3" type="ORF">EEDITHA_LOCUS11138</name>
</gene>
<dbReference type="EMBL" id="CAKOGL010000015">
    <property type="protein sequence ID" value="CAH2095716.1"/>
    <property type="molecule type" value="Genomic_DNA"/>
</dbReference>
<feature type="domain" description="Retrotransposon gag" evidence="2">
    <location>
        <begin position="71"/>
        <end position="158"/>
    </location>
</feature>
<evidence type="ECO:0000313" key="3">
    <source>
        <dbReference type="EMBL" id="CAH2095716.1"/>
    </source>
</evidence>
<keyword evidence="4" id="KW-1185">Reference proteome</keyword>
<evidence type="ECO:0000313" key="4">
    <source>
        <dbReference type="Proteomes" id="UP001153954"/>
    </source>
</evidence>
<evidence type="ECO:0000256" key="1">
    <source>
        <dbReference type="SAM" id="MobiDB-lite"/>
    </source>
</evidence>
<dbReference type="Pfam" id="PF03732">
    <property type="entry name" value="Retrotrans_gag"/>
    <property type="match status" value="1"/>
</dbReference>
<reference evidence="3" key="1">
    <citation type="submission" date="2022-03" db="EMBL/GenBank/DDBJ databases">
        <authorList>
            <person name="Tunstrom K."/>
        </authorList>
    </citation>
    <scope>NUCLEOTIDE SEQUENCE</scope>
</reference>
<organism evidence="3 4">
    <name type="scientific">Euphydryas editha</name>
    <name type="common">Edith's checkerspot</name>
    <dbReference type="NCBI Taxonomy" id="104508"/>
    <lineage>
        <taxon>Eukaryota</taxon>
        <taxon>Metazoa</taxon>
        <taxon>Ecdysozoa</taxon>
        <taxon>Arthropoda</taxon>
        <taxon>Hexapoda</taxon>
        <taxon>Insecta</taxon>
        <taxon>Pterygota</taxon>
        <taxon>Neoptera</taxon>
        <taxon>Endopterygota</taxon>
        <taxon>Lepidoptera</taxon>
        <taxon>Glossata</taxon>
        <taxon>Ditrysia</taxon>
        <taxon>Papilionoidea</taxon>
        <taxon>Nymphalidae</taxon>
        <taxon>Nymphalinae</taxon>
        <taxon>Euphydryas</taxon>
    </lineage>
</organism>
<evidence type="ECO:0000259" key="2">
    <source>
        <dbReference type="Pfam" id="PF03732"/>
    </source>
</evidence>
<dbReference type="Proteomes" id="UP001153954">
    <property type="component" value="Unassembled WGS sequence"/>
</dbReference>
<proteinExistence type="predicted"/>
<dbReference type="PANTHER" id="PTHR33223">
    <property type="entry name" value="CCHC-TYPE DOMAIN-CONTAINING PROTEIN"/>
    <property type="match status" value="1"/>
</dbReference>
<accession>A0AAU9U816</accession>